<gene>
    <name evidence="1" type="ORF">HaLaN_30971</name>
</gene>
<comment type="caution">
    <text evidence="1">The sequence shown here is derived from an EMBL/GenBank/DDBJ whole genome shotgun (WGS) entry which is preliminary data.</text>
</comment>
<reference evidence="1 2" key="1">
    <citation type="submission" date="2020-02" db="EMBL/GenBank/DDBJ databases">
        <title>Draft genome sequence of Haematococcus lacustris strain NIES-144.</title>
        <authorList>
            <person name="Morimoto D."/>
            <person name="Nakagawa S."/>
            <person name="Yoshida T."/>
            <person name="Sawayama S."/>
        </authorList>
    </citation>
    <scope>NUCLEOTIDE SEQUENCE [LARGE SCALE GENOMIC DNA]</scope>
    <source>
        <strain evidence="1 2">NIES-144</strain>
    </source>
</reference>
<proteinExistence type="predicted"/>
<accession>A0A6A0AGV6</accession>
<dbReference type="AlphaFoldDB" id="A0A6A0AGV6"/>
<keyword evidence="2" id="KW-1185">Reference proteome</keyword>
<dbReference type="EMBL" id="BLLF01006001">
    <property type="protein sequence ID" value="GFH31852.1"/>
    <property type="molecule type" value="Genomic_DNA"/>
</dbReference>
<evidence type="ECO:0000313" key="2">
    <source>
        <dbReference type="Proteomes" id="UP000485058"/>
    </source>
</evidence>
<evidence type="ECO:0000313" key="1">
    <source>
        <dbReference type="EMBL" id="GFH31852.1"/>
    </source>
</evidence>
<sequence length="110" mass="11855">MLGRRSNCRKLFSPEQLASIAPSQGPLMVQGEAVPLMRINDNHFVVLGRANGQRLLANEVNEVIMTSIGKEIRDLQALRDPKQRALANKAALAPALEAGLRLGLGGEPCT</sequence>
<name>A0A6A0AGV6_HAELA</name>
<dbReference type="Proteomes" id="UP000485058">
    <property type="component" value="Unassembled WGS sequence"/>
</dbReference>
<protein>
    <submittedName>
        <fullName evidence="1">Uncharacterized protein</fullName>
    </submittedName>
</protein>
<organism evidence="1 2">
    <name type="scientific">Haematococcus lacustris</name>
    <name type="common">Green alga</name>
    <name type="synonym">Haematococcus pluvialis</name>
    <dbReference type="NCBI Taxonomy" id="44745"/>
    <lineage>
        <taxon>Eukaryota</taxon>
        <taxon>Viridiplantae</taxon>
        <taxon>Chlorophyta</taxon>
        <taxon>core chlorophytes</taxon>
        <taxon>Chlorophyceae</taxon>
        <taxon>CS clade</taxon>
        <taxon>Chlamydomonadales</taxon>
        <taxon>Haematococcaceae</taxon>
        <taxon>Haematococcus</taxon>
    </lineage>
</organism>